<proteinExistence type="predicted"/>
<dbReference type="Proteomes" id="UP001164539">
    <property type="component" value="Chromosome 1"/>
</dbReference>
<sequence>MEDVRKRYAVVTGANKGIGFEICRQLASNGISVVLGARNEKMGREAVEKLQHSGYHDVVFHQLDVSDLASINSLADFIKTKFGKLDILVNNAGISGLGVDDDALSGFVKDGVPIKWDEILSQPYELAEKCLQTNYYGGKRMCEALVPLLQLSDSPRIVNVSSAMGKLTKVTNEWAKGVLSDAENLTEERVDEVLSQYLNDFKEGSLETKNWPAFMSAYILSKAAINANTRILAKKYANFCVNCVCPGFVKTEMNHNTGTLTVEKGAESPVWLALLPNGSPSGLFFVQKEETSFV</sequence>
<evidence type="ECO:0000313" key="1">
    <source>
        <dbReference type="EMBL" id="KAJ4726982.1"/>
    </source>
</evidence>
<organism evidence="1 2">
    <name type="scientific">Melia azedarach</name>
    <name type="common">Chinaberry tree</name>
    <dbReference type="NCBI Taxonomy" id="155640"/>
    <lineage>
        <taxon>Eukaryota</taxon>
        <taxon>Viridiplantae</taxon>
        <taxon>Streptophyta</taxon>
        <taxon>Embryophyta</taxon>
        <taxon>Tracheophyta</taxon>
        <taxon>Spermatophyta</taxon>
        <taxon>Magnoliopsida</taxon>
        <taxon>eudicotyledons</taxon>
        <taxon>Gunneridae</taxon>
        <taxon>Pentapetalae</taxon>
        <taxon>rosids</taxon>
        <taxon>malvids</taxon>
        <taxon>Sapindales</taxon>
        <taxon>Meliaceae</taxon>
        <taxon>Melia</taxon>
    </lineage>
</organism>
<dbReference type="EMBL" id="CM051394">
    <property type="protein sequence ID" value="KAJ4726982.1"/>
    <property type="molecule type" value="Genomic_DNA"/>
</dbReference>
<name>A0ACC1YTC8_MELAZ</name>
<evidence type="ECO:0000313" key="2">
    <source>
        <dbReference type="Proteomes" id="UP001164539"/>
    </source>
</evidence>
<keyword evidence="2" id="KW-1185">Reference proteome</keyword>
<protein>
    <submittedName>
        <fullName evidence="1">(+)-neomenthol dehydrogenase-like</fullName>
    </submittedName>
</protein>
<reference evidence="1 2" key="1">
    <citation type="journal article" date="2023" name="Science">
        <title>Complex scaffold remodeling in plant triterpene biosynthesis.</title>
        <authorList>
            <person name="De La Pena R."/>
            <person name="Hodgson H."/>
            <person name="Liu J.C."/>
            <person name="Stephenson M.J."/>
            <person name="Martin A.C."/>
            <person name="Owen C."/>
            <person name="Harkess A."/>
            <person name="Leebens-Mack J."/>
            <person name="Jimenez L.E."/>
            <person name="Osbourn A."/>
            <person name="Sattely E.S."/>
        </authorList>
    </citation>
    <scope>NUCLEOTIDE SEQUENCE [LARGE SCALE GENOMIC DNA]</scope>
    <source>
        <strain evidence="2">cv. JPN11</strain>
        <tissue evidence="1">Leaf</tissue>
    </source>
</reference>
<gene>
    <name evidence="1" type="ORF">OWV82_000159</name>
</gene>
<accession>A0ACC1YTC8</accession>
<comment type="caution">
    <text evidence="1">The sequence shown here is derived from an EMBL/GenBank/DDBJ whole genome shotgun (WGS) entry which is preliminary data.</text>
</comment>